<gene>
    <name evidence="2" type="ORF">Tc00.1047053506877.50</name>
</gene>
<dbReference type="Proteomes" id="UP000002296">
    <property type="component" value="Unassembled WGS sequence"/>
</dbReference>
<dbReference type="VEuPathDB" id="TriTrypDB:TcCLB.506877.50"/>
<keyword evidence="3" id="KW-1185">Reference proteome</keyword>
<dbReference type="RefSeq" id="XP_806130.1">
    <property type="nucleotide sequence ID" value="XM_801037.1"/>
</dbReference>
<evidence type="ECO:0000313" key="2">
    <source>
        <dbReference type="EMBL" id="EAN84279.1"/>
    </source>
</evidence>
<proteinExistence type="predicted"/>
<evidence type="ECO:0000256" key="1">
    <source>
        <dbReference type="SAM" id="MobiDB-lite"/>
    </source>
</evidence>
<dbReference type="KEGG" id="tcr:506877.50"/>
<dbReference type="InParanoid" id="Q4CVH6"/>
<reference evidence="2 3" key="1">
    <citation type="journal article" date="2005" name="Science">
        <title>The genome sequence of Trypanosoma cruzi, etiologic agent of Chagas disease.</title>
        <authorList>
            <person name="El-Sayed N.M."/>
            <person name="Myler P.J."/>
            <person name="Bartholomeu D.C."/>
            <person name="Nilsson D."/>
            <person name="Aggarwal G."/>
            <person name="Tran A.N."/>
            <person name="Ghedin E."/>
            <person name="Worthey E.A."/>
            <person name="Delcher A.L."/>
            <person name="Blandin G."/>
            <person name="Westenberger S.J."/>
            <person name="Caler E."/>
            <person name="Cerqueira G.C."/>
            <person name="Branche C."/>
            <person name="Haas B."/>
            <person name="Anupama A."/>
            <person name="Arner E."/>
            <person name="Aslund L."/>
            <person name="Attipoe P."/>
            <person name="Bontempi E."/>
            <person name="Bringaud F."/>
            <person name="Burton P."/>
            <person name="Cadag E."/>
            <person name="Campbell D.A."/>
            <person name="Carrington M."/>
            <person name="Crabtree J."/>
            <person name="Darban H."/>
            <person name="da Silveira J.F."/>
            <person name="de Jong P."/>
            <person name="Edwards K."/>
            <person name="Englund P.T."/>
            <person name="Fazelina G."/>
            <person name="Feldblyum T."/>
            <person name="Ferella M."/>
            <person name="Frasch A.C."/>
            <person name="Gull K."/>
            <person name="Horn D."/>
            <person name="Hou L."/>
            <person name="Huang Y."/>
            <person name="Kindlund E."/>
            <person name="Klingbeil M."/>
            <person name="Kluge S."/>
            <person name="Koo H."/>
            <person name="Lacerda D."/>
            <person name="Levin M.J."/>
            <person name="Lorenzi H."/>
            <person name="Louie T."/>
            <person name="Machado C.R."/>
            <person name="McCulloch R."/>
            <person name="McKenna A."/>
            <person name="Mizuno Y."/>
            <person name="Mottram J.C."/>
            <person name="Nelson S."/>
            <person name="Ochaya S."/>
            <person name="Osoegawa K."/>
            <person name="Pai G."/>
            <person name="Parsons M."/>
            <person name="Pentony M."/>
            <person name="Pettersson U."/>
            <person name="Pop M."/>
            <person name="Ramirez J.L."/>
            <person name="Rinta J."/>
            <person name="Robertson L."/>
            <person name="Salzberg S.L."/>
            <person name="Sanchez D.O."/>
            <person name="Seyler A."/>
            <person name="Sharma R."/>
            <person name="Shetty J."/>
            <person name="Simpson A.J."/>
            <person name="Sisk E."/>
            <person name="Tammi M.T."/>
            <person name="Tarleton R."/>
            <person name="Teixeira S."/>
            <person name="Van Aken S."/>
            <person name="Vogt C."/>
            <person name="Ward P.N."/>
            <person name="Wickstead B."/>
            <person name="Wortman J."/>
            <person name="White O."/>
            <person name="Fraser C.M."/>
            <person name="Stuart K.D."/>
            <person name="Andersson B."/>
        </authorList>
    </citation>
    <scope>NUCLEOTIDE SEQUENCE [LARGE SCALE GENOMIC DNA]</scope>
    <source>
        <strain evidence="2 3">CL Brener</strain>
    </source>
</reference>
<dbReference type="GeneID" id="3536048"/>
<feature type="region of interest" description="Disordered" evidence="1">
    <location>
        <begin position="21"/>
        <end position="61"/>
    </location>
</feature>
<organism evidence="2 3">
    <name type="scientific">Trypanosoma cruzi (strain CL Brener)</name>
    <dbReference type="NCBI Taxonomy" id="353153"/>
    <lineage>
        <taxon>Eukaryota</taxon>
        <taxon>Discoba</taxon>
        <taxon>Euglenozoa</taxon>
        <taxon>Kinetoplastea</taxon>
        <taxon>Metakinetoplastina</taxon>
        <taxon>Trypanosomatida</taxon>
        <taxon>Trypanosomatidae</taxon>
        <taxon>Trypanosoma</taxon>
        <taxon>Schizotrypanum</taxon>
    </lineage>
</organism>
<comment type="caution">
    <text evidence="2">The sequence shown here is derived from an EMBL/GenBank/DDBJ whole genome shotgun (WGS) entry which is preliminary data.</text>
</comment>
<sequence>MQPMSLVAGTLVPALLQKSHVGPVLRQSSSKGNPEGERLELPSCGSCGHHRSGGCRRSDRNETTVRLSVGLQANRLAAPQPTVHGTFSKGDAVVVPVTPAAMPCRNHSHRETIKSLVDVCREHSDRHCQRGPS</sequence>
<name>Q4CVH6_TRYCC</name>
<accession>Q4CVH6</accession>
<dbReference type="PaxDb" id="353153-Q4CVH6"/>
<dbReference type="EMBL" id="AAHK01001744">
    <property type="protein sequence ID" value="EAN84279.1"/>
    <property type="molecule type" value="Genomic_DNA"/>
</dbReference>
<protein>
    <submittedName>
        <fullName evidence="2">Uncharacterized protein</fullName>
    </submittedName>
</protein>
<dbReference type="AlphaFoldDB" id="Q4CVH6"/>
<evidence type="ECO:0000313" key="3">
    <source>
        <dbReference type="Proteomes" id="UP000002296"/>
    </source>
</evidence>